<dbReference type="EC" id="3.1.3.48" evidence="3"/>
<evidence type="ECO:0000313" key="4">
    <source>
        <dbReference type="Proteomes" id="UP001139887"/>
    </source>
</evidence>
<organism evidence="3 4">
    <name type="scientific">Coemansia brasiliensis</name>
    <dbReference type="NCBI Taxonomy" id="2650707"/>
    <lineage>
        <taxon>Eukaryota</taxon>
        <taxon>Fungi</taxon>
        <taxon>Fungi incertae sedis</taxon>
        <taxon>Zoopagomycota</taxon>
        <taxon>Kickxellomycotina</taxon>
        <taxon>Kickxellomycetes</taxon>
        <taxon>Kickxellales</taxon>
        <taxon>Kickxellaceae</taxon>
        <taxon>Coemansia</taxon>
    </lineage>
</organism>
<feature type="compositionally biased region" description="Low complexity" evidence="1">
    <location>
        <begin position="103"/>
        <end position="120"/>
    </location>
</feature>
<dbReference type="AlphaFoldDB" id="A0A9W8I138"/>
<name>A0A9W8I138_9FUNG</name>
<feature type="compositionally biased region" description="Polar residues" evidence="1">
    <location>
        <begin position="85"/>
        <end position="95"/>
    </location>
</feature>
<feature type="non-terminal residue" evidence="3">
    <location>
        <position position="474"/>
    </location>
</feature>
<accession>A0A9W8I138</accession>
<dbReference type="SUPFAM" id="SSF52821">
    <property type="entry name" value="Rhodanese/Cell cycle control phosphatase"/>
    <property type="match status" value="1"/>
</dbReference>
<dbReference type="Gene3D" id="3.40.250.10">
    <property type="entry name" value="Rhodanese-like domain"/>
    <property type="match status" value="1"/>
</dbReference>
<feature type="compositionally biased region" description="Polar residues" evidence="1">
    <location>
        <begin position="1"/>
        <end position="12"/>
    </location>
</feature>
<dbReference type="InterPro" id="IPR036873">
    <property type="entry name" value="Rhodanese-like_dom_sf"/>
</dbReference>
<feature type="region of interest" description="Disordered" evidence="1">
    <location>
        <begin position="1"/>
        <end position="201"/>
    </location>
</feature>
<comment type="caution">
    <text evidence="3">The sequence shown here is derived from an EMBL/GenBank/DDBJ whole genome shotgun (WGS) entry which is preliminary data.</text>
</comment>
<dbReference type="Proteomes" id="UP001139887">
    <property type="component" value="Unassembled WGS sequence"/>
</dbReference>
<keyword evidence="3" id="KW-0378">Hydrolase</keyword>
<dbReference type="GO" id="GO:0004725">
    <property type="term" value="F:protein tyrosine phosphatase activity"/>
    <property type="evidence" value="ECO:0007669"/>
    <property type="project" value="UniProtKB-EC"/>
</dbReference>
<dbReference type="CDD" id="cd01446">
    <property type="entry name" value="DSP_MapKP"/>
    <property type="match status" value="1"/>
</dbReference>
<feature type="compositionally biased region" description="Polar residues" evidence="1">
    <location>
        <begin position="142"/>
        <end position="152"/>
    </location>
</feature>
<gene>
    <name evidence="3" type="primary">Ptp2</name>
    <name evidence="3" type="ORF">IWW36_005575</name>
</gene>
<evidence type="ECO:0000313" key="3">
    <source>
        <dbReference type="EMBL" id="KAJ2843405.1"/>
    </source>
</evidence>
<dbReference type="EMBL" id="JANBUW010001426">
    <property type="protein sequence ID" value="KAJ2843405.1"/>
    <property type="molecule type" value="Genomic_DNA"/>
</dbReference>
<feature type="compositionally biased region" description="Polar residues" evidence="1">
    <location>
        <begin position="191"/>
        <end position="201"/>
    </location>
</feature>
<sequence length="474" mass="49986">MWSRQQNGTASSAVAPEERSLAPSPLASKDQTPPEDAGDHSSNHMQHAGEQGRRSASHTPEIKPGSVSGLLANWESGRQMEGHGSLQQSPDQQPKQLFRHKAGASQQSSGAGSAPSSTPAFVASIAQRRLQRRPAGLRLDNLNGNQPPSLGSHNGPPPTAHGTWTVSKQEMVVPPEKPLPPLPGEKWDDSAPSTPKAGQTECQSNRPLGFIGSSFNPSNGGGACGTPSEAGGSLTSFQQHMGPVSFSHGGVVPSMGGSFGMGLSKDSLAGSSTSSYSYGSSGSLARRTAARQGRIYPMSRVSGLHYIGAAEMADKLQEKGGVKRGLVIDMRRSTEYLVSHIVSAISMAVPTTLVKRKSFVVERLLAMLQLTEEQRHLVANWKAAPWVVLYGEGAPEEMASEDASLVLLARKFMSEACESCQVFVLQDGFKEFVRSHPSLCEIGTSSQEPKSPAGASLSLPSSAAVMPMMTAPLA</sequence>
<evidence type="ECO:0000259" key="2">
    <source>
        <dbReference type="PROSITE" id="PS50206"/>
    </source>
</evidence>
<protein>
    <submittedName>
        <fullName evidence="3">Phosphotyrosine-specific ptp2-like protein</fullName>
        <ecNumber evidence="3">3.1.3.48</ecNumber>
    </submittedName>
</protein>
<dbReference type="PROSITE" id="PS50206">
    <property type="entry name" value="RHODANESE_3"/>
    <property type="match status" value="1"/>
</dbReference>
<keyword evidence="4" id="KW-1185">Reference proteome</keyword>
<feature type="domain" description="Rhodanese" evidence="2">
    <location>
        <begin position="321"/>
        <end position="441"/>
    </location>
</feature>
<evidence type="ECO:0000256" key="1">
    <source>
        <dbReference type="SAM" id="MobiDB-lite"/>
    </source>
</evidence>
<dbReference type="InterPro" id="IPR001763">
    <property type="entry name" value="Rhodanese-like_dom"/>
</dbReference>
<dbReference type="OrthoDB" id="5597028at2759"/>
<reference evidence="3" key="1">
    <citation type="submission" date="2022-07" db="EMBL/GenBank/DDBJ databases">
        <title>Phylogenomic reconstructions and comparative analyses of Kickxellomycotina fungi.</title>
        <authorList>
            <person name="Reynolds N.K."/>
            <person name="Stajich J.E."/>
            <person name="Barry K."/>
            <person name="Grigoriev I.V."/>
            <person name="Crous P."/>
            <person name="Smith M.E."/>
        </authorList>
    </citation>
    <scope>NUCLEOTIDE SEQUENCE</scope>
    <source>
        <strain evidence="3">NRRL 1566</strain>
    </source>
</reference>
<proteinExistence type="predicted"/>